<name>A0A4S8Q508_9HYPH</name>
<evidence type="ECO:0000313" key="3">
    <source>
        <dbReference type="Proteomes" id="UP000307378"/>
    </source>
</evidence>
<comment type="caution">
    <text evidence="2">The sequence shown here is derived from an EMBL/GenBank/DDBJ whole genome shotgun (WGS) entry which is preliminary data.</text>
</comment>
<dbReference type="Proteomes" id="UP000307378">
    <property type="component" value="Unassembled WGS sequence"/>
</dbReference>
<dbReference type="EMBL" id="STGU01000001">
    <property type="protein sequence ID" value="THV39357.1"/>
    <property type="molecule type" value="Genomic_DNA"/>
</dbReference>
<protein>
    <recommendedName>
        <fullName evidence="4">Lytic murein transglycosylase</fullName>
    </recommendedName>
</protein>
<evidence type="ECO:0008006" key="4">
    <source>
        <dbReference type="Google" id="ProtNLM"/>
    </source>
</evidence>
<sequence length="67" mass="7190">MRGRGARWFAGVFDVGAWVTPLCPAGHLAHKGGEWLGEALRPHPPLEGEGRSEAPGWGDVDSARMLL</sequence>
<feature type="compositionally biased region" description="Basic and acidic residues" evidence="1">
    <location>
        <begin position="41"/>
        <end position="52"/>
    </location>
</feature>
<dbReference type="AlphaFoldDB" id="A0A4S8Q508"/>
<feature type="region of interest" description="Disordered" evidence="1">
    <location>
        <begin position="41"/>
        <end position="67"/>
    </location>
</feature>
<accession>A0A4S8Q508</accession>
<evidence type="ECO:0000313" key="2">
    <source>
        <dbReference type="EMBL" id="THV39357.1"/>
    </source>
</evidence>
<reference evidence="2 3" key="1">
    <citation type="submission" date="2019-04" db="EMBL/GenBank/DDBJ databases">
        <title>genome sequence of strain W3.</title>
        <authorList>
            <person name="Gao J."/>
            <person name="Sun J."/>
        </authorList>
    </citation>
    <scope>NUCLEOTIDE SEQUENCE [LARGE SCALE GENOMIC DNA]</scope>
    <source>
        <strain evidence="2 3">W3</strain>
    </source>
</reference>
<evidence type="ECO:0000256" key="1">
    <source>
        <dbReference type="SAM" id="MobiDB-lite"/>
    </source>
</evidence>
<organism evidence="2 3">
    <name type="scientific">Rhizobium rosettiformans W3</name>
    <dbReference type="NCBI Taxonomy" id="538378"/>
    <lineage>
        <taxon>Bacteria</taxon>
        <taxon>Pseudomonadati</taxon>
        <taxon>Pseudomonadota</taxon>
        <taxon>Alphaproteobacteria</taxon>
        <taxon>Hyphomicrobiales</taxon>
        <taxon>Rhizobiaceae</taxon>
        <taxon>Rhizobium/Agrobacterium group</taxon>
        <taxon>Rhizobium</taxon>
    </lineage>
</organism>
<gene>
    <name evidence="2" type="ORF">FAA86_03060</name>
</gene>
<proteinExistence type="predicted"/>